<name>A0ABT4R2U9_9HYPH</name>
<dbReference type="Pfam" id="PF20334">
    <property type="entry name" value="DUF6629"/>
    <property type="match status" value="1"/>
</dbReference>
<organism evidence="2 3">
    <name type="scientific">Mesorhizobium qingshengii</name>
    <dbReference type="NCBI Taxonomy" id="1165689"/>
    <lineage>
        <taxon>Bacteria</taxon>
        <taxon>Pseudomonadati</taxon>
        <taxon>Pseudomonadota</taxon>
        <taxon>Alphaproteobacteria</taxon>
        <taxon>Hyphomicrobiales</taxon>
        <taxon>Phyllobacteriaceae</taxon>
        <taxon>Mesorhizobium</taxon>
    </lineage>
</organism>
<evidence type="ECO:0000313" key="2">
    <source>
        <dbReference type="EMBL" id="MCZ8547944.1"/>
    </source>
</evidence>
<proteinExistence type="predicted"/>
<keyword evidence="1" id="KW-0472">Membrane</keyword>
<feature type="transmembrane region" description="Helical" evidence="1">
    <location>
        <begin position="69"/>
        <end position="91"/>
    </location>
</feature>
<keyword evidence="3" id="KW-1185">Reference proteome</keyword>
<gene>
    <name evidence="2" type="ORF">OOJ09_27520</name>
</gene>
<dbReference type="Proteomes" id="UP001152178">
    <property type="component" value="Unassembled WGS sequence"/>
</dbReference>
<dbReference type="InterPro" id="IPR046737">
    <property type="entry name" value="DUF6629"/>
</dbReference>
<evidence type="ECO:0000256" key="1">
    <source>
        <dbReference type="SAM" id="Phobius"/>
    </source>
</evidence>
<protein>
    <submittedName>
        <fullName evidence="2">Uncharacterized protein</fullName>
    </submittedName>
</protein>
<evidence type="ECO:0000313" key="3">
    <source>
        <dbReference type="Proteomes" id="UP001152178"/>
    </source>
</evidence>
<feature type="transmembrane region" description="Helical" evidence="1">
    <location>
        <begin position="98"/>
        <end position="120"/>
    </location>
</feature>
<reference evidence="2" key="1">
    <citation type="submission" date="2022-11" db="EMBL/GenBank/DDBJ databases">
        <authorList>
            <person name="Coimbra C."/>
        </authorList>
    </citation>
    <scope>NUCLEOTIDE SEQUENCE</scope>
    <source>
        <strain evidence="2">Jales19</strain>
    </source>
</reference>
<keyword evidence="1" id="KW-1133">Transmembrane helix</keyword>
<keyword evidence="1" id="KW-0812">Transmembrane</keyword>
<dbReference type="EMBL" id="JAPFQA010000019">
    <property type="protein sequence ID" value="MCZ8547944.1"/>
    <property type="molecule type" value="Genomic_DNA"/>
</dbReference>
<sequence>MCFSAEASFTAAALLIPSGALSVQRAYRTDRRYAPVCALPLLFGLQQLLEGFVWTSGASGDLDLVKRFAIGYMFFSWLAWPIWVPFSIYFLEPARRKSLYLLFAIAGAILGAGQYLPYFVHSNWLSVQLLDSAIVYDGVELFDFLFARELTYAIYLTLIILPLLLSTRGEVRVFGVLVAIVAAITYLFFRFAYISVFCFGGALMSFYLVAMIFWIDRRRQRDAPLSVAIDTD</sequence>
<accession>A0ABT4R2U9</accession>
<feature type="transmembrane region" description="Helical" evidence="1">
    <location>
        <begin position="145"/>
        <end position="164"/>
    </location>
</feature>
<feature type="transmembrane region" description="Helical" evidence="1">
    <location>
        <begin position="194"/>
        <end position="215"/>
    </location>
</feature>
<comment type="caution">
    <text evidence="2">The sequence shown here is derived from an EMBL/GenBank/DDBJ whole genome shotgun (WGS) entry which is preliminary data.</text>
</comment>
<dbReference type="RefSeq" id="WP_269908205.1">
    <property type="nucleotide sequence ID" value="NZ_JAPFQA010000019.1"/>
</dbReference>
<feature type="transmembrane region" description="Helical" evidence="1">
    <location>
        <begin position="171"/>
        <end position="188"/>
    </location>
</feature>